<keyword evidence="2 4" id="KW-0689">Ribosomal protein</keyword>
<proteinExistence type="inferred from homology"/>
<dbReference type="GO" id="GO:0006368">
    <property type="term" value="P:transcription elongation by RNA polymerase II"/>
    <property type="evidence" value="ECO:0007669"/>
    <property type="project" value="TreeGrafter"/>
</dbReference>
<dbReference type="FunFam" id="3.30.720.90:FF:000001">
    <property type="entry name" value="60S ribosomal protein L38"/>
    <property type="match status" value="1"/>
</dbReference>
<sequence>MVTVASNSLWMEVLSVVIKGVLLAEEDKVLAKMEARFEGFLLVSCLGLVHVRDLSDGTRKWSQLRLTMALTVKGSSIEHIKGLGSVFPKCGCASLPKQSRSTNTVGRPPWLIETFIWLEIPICETLGWFVPVGRDKVELQFPSAPGSLGIGSRSDIGILEIMVDPGIDIPLARPPSGTKGSSGVPPVRWRCRQEGGPLTSSESLAWLGLCPLAALDRAIHSPHASTQPKQIHEIKDFLLTARRKDARSVKIKRSDVVKFKVRCSKYLYTLCVFDSEKADKLKQSLPLEEFDRILEERYADPSRFIKFADEFDDKGNNSNSIHDAVMELMPNIWKVKCTVGRERLSALCLMQKFADLFSLGTVLKIKSAFAVDHMKGFVYIEAERQCDINEACQGIPGIYVTRVALVPNSEVYHLFSVRNRTPEISEGMWARIKGGNYKGDLAQVVAVNNTRKKVTVKLIPRIDLQALAAKFGGGYSRQKVAVPAPRLISSSELE</sequence>
<dbReference type="InterPro" id="IPR039385">
    <property type="entry name" value="NGN_Euk"/>
</dbReference>
<evidence type="ECO:0000256" key="3">
    <source>
        <dbReference type="ARBA" id="ARBA00023274"/>
    </source>
</evidence>
<evidence type="ECO:0000313" key="8">
    <source>
        <dbReference type="Proteomes" id="UP000053144"/>
    </source>
</evidence>
<organism evidence="7 8">
    <name type="scientific">Phaseolus angularis</name>
    <name type="common">Azuki bean</name>
    <name type="synonym">Vigna angularis</name>
    <dbReference type="NCBI Taxonomy" id="3914"/>
    <lineage>
        <taxon>Eukaryota</taxon>
        <taxon>Viridiplantae</taxon>
        <taxon>Streptophyta</taxon>
        <taxon>Embryophyta</taxon>
        <taxon>Tracheophyta</taxon>
        <taxon>Spermatophyta</taxon>
        <taxon>Magnoliopsida</taxon>
        <taxon>eudicotyledons</taxon>
        <taxon>Gunneridae</taxon>
        <taxon>Pentapetalae</taxon>
        <taxon>rosids</taxon>
        <taxon>fabids</taxon>
        <taxon>Fabales</taxon>
        <taxon>Fabaceae</taxon>
        <taxon>Papilionoideae</taxon>
        <taxon>50 kb inversion clade</taxon>
        <taxon>NPAAA clade</taxon>
        <taxon>indigoferoid/millettioid clade</taxon>
        <taxon>Phaseoleae</taxon>
        <taxon>Vigna</taxon>
    </lineage>
</organism>
<feature type="domain" description="Spt5 KOW" evidence="6">
    <location>
        <begin position="424"/>
        <end position="490"/>
    </location>
</feature>
<name>A0A0L9TMZ5_PHAAN</name>
<dbReference type="InterPro" id="IPR014722">
    <property type="entry name" value="Rib_uL2_dom2"/>
</dbReference>
<dbReference type="CDD" id="cd06081">
    <property type="entry name" value="KOW_Spt5_1"/>
    <property type="match status" value="1"/>
</dbReference>
<dbReference type="InterPro" id="IPR038464">
    <property type="entry name" value="Ribosomal_eL38_sf"/>
</dbReference>
<dbReference type="GO" id="GO:0006412">
    <property type="term" value="P:translation"/>
    <property type="evidence" value="ECO:0007669"/>
    <property type="project" value="InterPro"/>
</dbReference>
<protein>
    <submittedName>
        <fullName evidence="7">Uncharacterized protein</fullName>
    </submittedName>
</protein>
<dbReference type="Pfam" id="PF03439">
    <property type="entry name" value="Spt5-NGN"/>
    <property type="match status" value="1"/>
</dbReference>
<dbReference type="InterPro" id="IPR036735">
    <property type="entry name" value="NGN_dom_sf"/>
</dbReference>
<dbReference type="FunFam" id="3.30.70.940:FF:000016">
    <property type="entry name" value="Uncharacterized protein"/>
    <property type="match status" value="1"/>
</dbReference>
<dbReference type="AlphaFoldDB" id="A0A0L9TMZ5"/>
<dbReference type="InterPro" id="IPR041973">
    <property type="entry name" value="KOW_Spt5_1"/>
</dbReference>
<evidence type="ECO:0000256" key="1">
    <source>
        <dbReference type="ARBA" id="ARBA00007803"/>
    </source>
</evidence>
<evidence type="ECO:0000256" key="2">
    <source>
        <dbReference type="ARBA" id="ARBA00022980"/>
    </source>
</evidence>
<accession>A0A0L9TMZ5</accession>
<comment type="similarity">
    <text evidence="1 4">Belongs to the eukaryotic ribosomal protein eL38 family.</text>
</comment>
<dbReference type="GO" id="GO:0005840">
    <property type="term" value="C:ribosome"/>
    <property type="evidence" value="ECO:0007669"/>
    <property type="project" value="UniProtKB-KW"/>
</dbReference>
<dbReference type="Pfam" id="PF23042">
    <property type="entry name" value="KOW1_SPT5"/>
    <property type="match status" value="1"/>
</dbReference>
<dbReference type="InterPro" id="IPR002675">
    <property type="entry name" value="Ribosomal_eL38"/>
</dbReference>
<evidence type="ECO:0000259" key="6">
    <source>
        <dbReference type="Pfam" id="PF23042"/>
    </source>
</evidence>
<feature type="domain" description="NGN" evidence="5">
    <location>
        <begin position="331"/>
        <end position="415"/>
    </location>
</feature>
<dbReference type="PANTHER" id="PTHR11125">
    <property type="entry name" value="SUPPRESSOR OF TY 5"/>
    <property type="match status" value="1"/>
</dbReference>
<reference evidence="8" key="1">
    <citation type="journal article" date="2015" name="Proc. Natl. Acad. Sci. U.S.A.">
        <title>Genome sequencing of adzuki bean (Vigna angularis) provides insight into high starch and low fat accumulation and domestication.</title>
        <authorList>
            <person name="Yang K."/>
            <person name="Tian Z."/>
            <person name="Chen C."/>
            <person name="Luo L."/>
            <person name="Zhao B."/>
            <person name="Wang Z."/>
            <person name="Yu L."/>
            <person name="Li Y."/>
            <person name="Sun Y."/>
            <person name="Li W."/>
            <person name="Chen Y."/>
            <person name="Li Y."/>
            <person name="Zhang Y."/>
            <person name="Ai D."/>
            <person name="Zhao J."/>
            <person name="Shang C."/>
            <person name="Ma Y."/>
            <person name="Wu B."/>
            <person name="Wang M."/>
            <person name="Gao L."/>
            <person name="Sun D."/>
            <person name="Zhang P."/>
            <person name="Guo F."/>
            <person name="Wang W."/>
            <person name="Li Y."/>
            <person name="Wang J."/>
            <person name="Varshney R.K."/>
            <person name="Wang J."/>
            <person name="Ling H.Q."/>
            <person name="Wan P."/>
        </authorList>
    </citation>
    <scope>NUCLEOTIDE SEQUENCE</scope>
    <source>
        <strain evidence="8">cv. Jingnong 6</strain>
    </source>
</reference>
<evidence type="ECO:0000313" key="7">
    <source>
        <dbReference type="EMBL" id="KOM31935.1"/>
    </source>
</evidence>
<keyword evidence="3 4" id="KW-0687">Ribonucleoprotein</keyword>
<dbReference type="CDD" id="cd09888">
    <property type="entry name" value="NGN_Euk"/>
    <property type="match status" value="1"/>
</dbReference>
<dbReference type="STRING" id="3914.A0A0L9TMZ5"/>
<dbReference type="InterPro" id="IPR005100">
    <property type="entry name" value="NGN-domain"/>
</dbReference>
<dbReference type="Gramene" id="KOM31935">
    <property type="protein sequence ID" value="KOM31935"/>
    <property type="gene ID" value="LR48_Vigan01g149100"/>
</dbReference>
<gene>
    <name evidence="7" type="ORF">LR48_Vigan01g149100</name>
</gene>
<dbReference type="GO" id="GO:1990904">
    <property type="term" value="C:ribonucleoprotein complex"/>
    <property type="evidence" value="ECO:0007669"/>
    <property type="project" value="UniProtKB-KW"/>
</dbReference>
<dbReference type="GO" id="GO:0003735">
    <property type="term" value="F:structural constituent of ribosome"/>
    <property type="evidence" value="ECO:0007669"/>
    <property type="project" value="InterPro"/>
</dbReference>
<evidence type="ECO:0000259" key="5">
    <source>
        <dbReference type="Pfam" id="PF03439"/>
    </source>
</evidence>
<dbReference type="EMBL" id="CM003371">
    <property type="protein sequence ID" value="KOM31935.1"/>
    <property type="molecule type" value="Genomic_DNA"/>
</dbReference>
<evidence type="ECO:0000256" key="4">
    <source>
        <dbReference type="RuleBase" id="RU003445"/>
    </source>
</evidence>
<dbReference type="GO" id="GO:0032044">
    <property type="term" value="C:DSIF complex"/>
    <property type="evidence" value="ECO:0007669"/>
    <property type="project" value="TreeGrafter"/>
</dbReference>
<dbReference type="PANTHER" id="PTHR11125:SF8">
    <property type="entry name" value="PROTEIN RNA-DIRECTED DNA METHYLATION 3"/>
    <property type="match status" value="1"/>
</dbReference>
<dbReference type="InterPro" id="IPR039659">
    <property type="entry name" value="SPT5"/>
</dbReference>
<dbReference type="Gene3D" id="3.30.70.940">
    <property type="entry name" value="NusG, N-terminal domain"/>
    <property type="match status" value="1"/>
</dbReference>
<dbReference type="Gene3D" id="3.30.720.90">
    <property type="match status" value="1"/>
</dbReference>
<dbReference type="GO" id="GO:0006357">
    <property type="term" value="P:regulation of transcription by RNA polymerase II"/>
    <property type="evidence" value="ECO:0007669"/>
    <property type="project" value="InterPro"/>
</dbReference>
<dbReference type="GO" id="GO:0003729">
    <property type="term" value="F:mRNA binding"/>
    <property type="evidence" value="ECO:0007669"/>
    <property type="project" value="TreeGrafter"/>
</dbReference>
<dbReference type="Proteomes" id="UP000053144">
    <property type="component" value="Chromosome 1"/>
</dbReference>
<dbReference type="Pfam" id="PF01781">
    <property type="entry name" value="Ribosomal_L38e"/>
    <property type="match status" value="1"/>
</dbReference>
<dbReference type="Gene3D" id="2.30.30.30">
    <property type="match status" value="1"/>
</dbReference>
<dbReference type="GO" id="GO:0032784">
    <property type="term" value="P:regulation of DNA-templated transcription elongation"/>
    <property type="evidence" value="ECO:0007669"/>
    <property type="project" value="InterPro"/>
</dbReference>